<name>A0A0K2T5S2_LEPSM</name>
<organism evidence="1">
    <name type="scientific">Lepeophtheirus salmonis</name>
    <name type="common">Salmon louse</name>
    <name type="synonym">Caligus salmonis</name>
    <dbReference type="NCBI Taxonomy" id="72036"/>
    <lineage>
        <taxon>Eukaryota</taxon>
        <taxon>Metazoa</taxon>
        <taxon>Ecdysozoa</taxon>
        <taxon>Arthropoda</taxon>
        <taxon>Crustacea</taxon>
        <taxon>Multicrustacea</taxon>
        <taxon>Hexanauplia</taxon>
        <taxon>Copepoda</taxon>
        <taxon>Siphonostomatoida</taxon>
        <taxon>Caligidae</taxon>
        <taxon>Lepeophtheirus</taxon>
    </lineage>
</organism>
<proteinExistence type="predicted"/>
<accession>A0A0K2T5S2</accession>
<evidence type="ECO:0000313" key="1">
    <source>
        <dbReference type="EMBL" id="CDW21409.1"/>
    </source>
</evidence>
<protein>
    <submittedName>
        <fullName evidence="1">Uncharacterized protein</fullName>
    </submittedName>
</protein>
<dbReference type="EMBL" id="HACA01004048">
    <property type="protein sequence ID" value="CDW21409.1"/>
    <property type="molecule type" value="Transcribed_RNA"/>
</dbReference>
<sequence>LNHQCLRYQSQEDSNCALYTKKATKISKSKKYLTQRVNTHGFFLSNVADQTNSSC</sequence>
<reference evidence="1" key="1">
    <citation type="submission" date="2014-05" db="EMBL/GenBank/DDBJ databases">
        <authorList>
            <person name="Chronopoulou M."/>
        </authorList>
    </citation>
    <scope>NUCLEOTIDE SEQUENCE</scope>
    <source>
        <tissue evidence="1">Whole organism</tissue>
    </source>
</reference>
<dbReference type="AlphaFoldDB" id="A0A0K2T5S2"/>
<feature type="non-terminal residue" evidence="1">
    <location>
        <position position="1"/>
    </location>
</feature>